<dbReference type="GO" id="GO:0005634">
    <property type="term" value="C:nucleus"/>
    <property type="evidence" value="ECO:0007669"/>
    <property type="project" value="UniProtKB-SubCell"/>
</dbReference>
<evidence type="ECO:0000256" key="3">
    <source>
        <dbReference type="ARBA" id="ARBA00022771"/>
    </source>
</evidence>
<feature type="region of interest" description="Disordered" evidence="8">
    <location>
        <begin position="534"/>
        <end position="554"/>
    </location>
</feature>
<keyword evidence="4" id="KW-0862">Zinc</keyword>
<evidence type="ECO:0000256" key="5">
    <source>
        <dbReference type="ARBA" id="ARBA00023015"/>
    </source>
</evidence>
<dbReference type="GO" id="GO:0008270">
    <property type="term" value="F:zinc ion binding"/>
    <property type="evidence" value="ECO:0007669"/>
    <property type="project" value="UniProtKB-KW"/>
</dbReference>
<dbReference type="InterPro" id="IPR044589">
    <property type="entry name" value="GATA26/27"/>
</dbReference>
<evidence type="ECO:0000256" key="8">
    <source>
        <dbReference type="SAM" id="MobiDB-lite"/>
    </source>
</evidence>
<evidence type="ECO:0000256" key="6">
    <source>
        <dbReference type="ARBA" id="ARBA00023163"/>
    </source>
</evidence>
<sequence length="554" mass="62194">MILLHRVSYLTLYSSNILTLFVDVYDCTRYPSLAEWASRKPVLCNACGSRWRTKGTLINYTPLHSRAEPDDFMEYKVPKVKLISIKNKDTKFLKIKQSHEHAIAVRESPDYNLSFRRSLEEDTSNRSSSGSAISYSESCAQYGGADASELTGSAQSVVWDTLVPSKKRTCVGRPKPSSVEKLTKDLHSILHEQQSSYFSGSSEEDLIFDGEAPMVSVEIGHGSILMKHPNSVAREEESEASSFTTDSKSNVVNEVHSGSTSLPVYVDTKNTKLPSLPLDEIRKSVGPGSREEQTKGNKSYEMLQVLQNRNSPLTSIDLKDVVRFEEFVNLFTHEEKLQLMKHLPSVDTMRHPDSLESMFDSLLFAENLSSFQQLLAEGIFDISSSEVHVNELKTLKKLALMSLTKSKWVEQYSLLKDVKRKQHTVGKAIAIGSNVFGVRPLLKRHRDSPKQQEPQAMMRSPKKVIKRASFDTKDNDYEGSCFSPGSLFVFPPDKRSLMLDYLQFNDDSSDQDLLLDVPSNGSFPQAELLYPTSSFGSQQASTSSSTEYPHLVRP</sequence>
<keyword evidence="11" id="KW-1185">Reference proteome</keyword>
<dbReference type="InterPro" id="IPR028020">
    <property type="entry name" value="ASX_DEUBAD_dom"/>
</dbReference>
<keyword evidence="2" id="KW-0479">Metal-binding</keyword>
<dbReference type="Pfam" id="PF13919">
    <property type="entry name" value="ASXH"/>
    <property type="match status" value="1"/>
</dbReference>
<dbReference type="Proteomes" id="UP000631114">
    <property type="component" value="Unassembled WGS sequence"/>
</dbReference>
<dbReference type="PANTHER" id="PTHR46855:SF1">
    <property type="entry name" value="GATA TRANSCRIPTION FACTOR 26"/>
    <property type="match status" value="1"/>
</dbReference>
<keyword evidence="7" id="KW-0539">Nucleus</keyword>
<feature type="compositionally biased region" description="Low complexity" evidence="8">
    <location>
        <begin position="534"/>
        <end position="546"/>
    </location>
</feature>
<protein>
    <recommendedName>
        <fullName evidence="9">DEUBAD domain-containing protein</fullName>
    </recommendedName>
</protein>
<keyword evidence="6" id="KW-0804">Transcription</keyword>
<comment type="caution">
    <text evidence="10">The sequence shown here is derived from an EMBL/GenBank/DDBJ whole genome shotgun (WGS) entry which is preliminary data.</text>
</comment>
<evidence type="ECO:0000256" key="2">
    <source>
        <dbReference type="ARBA" id="ARBA00022723"/>
    </source>
</evidence>
<accession>A0A835IWM1</accession>
<dbReference type="EMBL" id="JADFTS010000001">
    <property type="protein sequence ID" value="KAF9625441.1"/>
    <property type="molecule type" value="Genomic_DNA"/>
</dbReference>
<reference evidence="10 11" key="1">
    <citation type="submission" date="2020-10" db="EMBL/GenBank/DDBJ databases">
        <title>The Coptis chinensis genome and diversification of protoberbering-type alkaloids.</title>
        <authorList>
            <person name="Wang B."/>
            <person name="Shu S."/>
            <person name="Song C."/>
            <person name="Liu Y."/>
        </authorList>
    </citation>
    <scope>NUCLEOTIDE SEQUENCE [LARGE SCALE GENOMIC DNA]</scope>
    <source>
        <strain evidence="10">HL-2020</strain>
        <tissue evidence="10">Leaf</tissue>
    </source>
</reference>
<evidence type="ECO:0000313" key="11">
    <source>
        <dbReference type="Proteomes" id="UP000631114"/>
    </source>
</evidence>
<keyword evidence="5" id="KW-0805">Transcription regulation</keyword>
<dbReference type="InterPro" id="IPR044867">
    <property type="entry name" value="DEUBAD_dom"/>
</dbReference>
<evidence type="ECO:0000259" key="9">
    <source>
        <dbReference type="PROSITE" id="PS51916"/>
    </source>
</evidence>
<evidence type="ECO:0000313" key="10">
    <source>
        <dbReference type="EMBL" id="KAF9625441.1"/>
    </source>
</evidence>
<comment type="subcellular location">
    <subcellularLocation>
        <location evidence="1">Nucleus</location>
    </subcellularLocation>
</comment>
<evidence type="ECO:0000256" key="1">
    <source>
        <dbReference type="ARBA" id="ARBA00004123"/>
    </source>
</evidence>
<dbReference type="PROSITE" id="PS51916">
    <property type="entry name" value="DEUBAD"/>
    <property type="match status" value="1"/>
</dbReference>
<proteinExistence type="predicted"/>
<evidence type="ECO:0000256" key="4">
    <source>
        <dbReference type="ARBA" id="ARBA00022833"/>
    </source>
</evidence>
<dbReference type="AlphaFoldDB" id="A0A835IWM1"/>
<dbReference type="PANTHER" id="PTHR46855">
    <property type="entry name" value="OSJNBB0038F03.10 PROTEIN"/>
    <property type="match status" value="1"/>
</dbReference>
<keyword evidence="3" id="KW-0863">Zinc-finger</keyword>
<name>A0A835IWM1_9MAGN</name>
<evidence type="ECO:0000256" key="7">
    <source>
        <dbReference type="ARBA" id="ARBA00023242"/>
    </source>
</evidence>
<organism evidence="10 11">
    <name type="scientific">Coptis chinensis</name>
    <dbReference type="NCBI Taxonomy" id="261450"/>
    <lineage>
        <taxon>Eukaryota</taxon>
        <taxon>Viridiplantae</taxon>
        <taxon>Streptophyta</taxon>
        <taxon>Embryophyta</taxon>
        <taxon>Tracheophyta</taxon>
        <taxon>Spermatophyta</taxon>
        <taxon>Magnoliopsida</taxon>
        <taxon>Ranunculales</taxon>
        <taxon>Ranunculaceae</taxon>
        <taxon>Coptidoideae</taxon>
        <taxon>Coptis</taxon>
    </lineage>
</organism>
<dbReference type="OrthoDB" id="515401at2759"/>
<feature type="domain" description="DEUBAD" evidence="9">
    <location>
        <begin position="309"/>
        <end position="418"/>
    </location>
</feature>
<gene>
    <name evidence="10" type="ORF">IFM89_022838</name>
</gene>